<evidence type="ECO:0000313" key="4">
    <source>
        <dbReference type="Proteomes" id="UP001233172"/>
    </source>
</evidence>
<keyword evidence="4" id="KW-1185">Reference proteome</keyword>
<feature type="compositionally biased region" description="Acidic residues" evidence="2">
    <location>
        <begin position="157"/>
        <end position="169"/>
    </location>
</feature>
<evidence type="ECO:0000313" key="3">
    <source>
        <dbReference type="EMBL" id="KAK0058770.1"/>
    </source>
</evidence>
<proteinExistence type="predicted"/>
<feature type="compositionally biased region" description="Basic and acidic residues" evidence="2">
    <location>
        <begin position="135"/>
        <end position="149"/>
    </location>
</feature>
<accession>A0AAD8BS12</accession>
<dbReference type="AlphaFoldDB" id="A0AAD8BS12"/>
<reference evidence="3" key="1">
    <citation type="journal article" date="2023" name="PLoS Negl. Trop. Dis.">
        <title>A genome sequence for Biomphalaria pfeifferi, the major vector snail for the human-infecting parasite Schistosoma mansoni.</title>
        <authorList>
            <person name="Bu L."/>
            <person name="Lu L."/>
            <person name="Laidemitt M.R."/>
            <person name="Zhang S.M."/>
            <person name="Mutuku M."/>
            <person name="Mkoji G."/>
            <person name="Steinauer M."/>
            <person name="Loker E.S."/>
        </authorList>
    </citation>
    <scope>NUCLEOTIDE SEQUENCE</scope>
    <source>
        <strain evidence="3">KasaAsao</strain>
    </source>
</reference>
<evidence type="ECO:0000256" key="1">
    <source>
        <dbReference type="SAM" id="Coils"/>
    </source>
</evidence>
<feature type="region of interest" description="Disordered" evidence="2">
    <location>
        <begin position="39"/>
        <end position="64"/>
    </location>
</feature>
<feature type="coiled-coil region" evidence="1">
    <location>
        <begin position="100"/>
        <end position="127"/>
    </location>
</feature>
<reference evidence="3" key="2">
    <citation type="submission" date="2023-04" db="EMBL/GenBank/DDBJ databases">
        <authorList>
            <person name="Bu L."/>
            <person name="Lu L."/>
            <person name="Laidemitt M.R."/>
            <person name="Zhang S.M."/>
            <person name="Mutuku M."/>
            <person name="Mkoji G."/>
            <person name="Steinauer M."/>
            <person name="Loker E.S."/>
        </authorList>
    </citation>
    <scope>NUCLEOTIDE SEQUENCE</scope>
    <source>
        <strain evidence="3">KasaAsao</strain>
        <tissue evidence="3">Whole Snail</tissue>
    </source>
</reference>
<name>A0AAD8BS12_BIOPF</name>
<feature type="compositionally biased region" description="Polar residues" evidence="2">
    <location>
        <begin position="39"/>
        <end position="58"/>
    </location>
</feature>
<protein>
    <submittedName>
        <fullName evidence="3">Uncharacterized protein</fullName>
    </submittedName>
</protein>
<dbReference type="EMBL" id="JASAOG010000046">
    <property type="protein sequence ID" value="KAK0058770.1"/>
    <property type="molecule type" value="Genomic_DNA"/>
</dbReference>
<keyword evidence="1" id="KW-0175">Coiled coil</keyword>
<feature type="region of interest" description="Disordered" evidence="2">
    <location>
        <begin position="127"/>
        <end position="187"/>
    </location>
</feature>
<gene>
    <name evidence="3" type="ORF">Bpfe_011735</name>
</gene>
<organism evidence="3 4">
    <name type="scientific">Biomphalaria pfeifferi</name>
    <name type="common">Bloodfluke planorb</name>
    <name type="synonym">Freshwater snail</name>
    <dbReference type="NCBI Taxonomy" id="112525"/>
    <lineage>
        <taxon>Eukaryota</taxon>
        <taxon>Metazoa</taxon>
        <taxon>Spiralia</taxon>
        <taxon>Lophotrochozoa</taxon>
        <taxon>Mollusca</taxon>
        <taxon>Gastropoda</taxon>
        <taxon>Heterobranchia</taxon>
        <taxon>Euthyneura</taxon>
        <taxon>Panpulmonata</taxon>
        <taxon>Hygrophila</taxon>
        <taxon>Lymnaeoidea</taxon>
        <taxon>Planorbidae</taxon>
        <taxon>Biomphalaria</taxon>
    </lineage>
</organism>
<dbReference type="Proteomes" id="UP001233172">
    <property type="component" value="Unassembled WGS sequence"/>
</dbReference>
<comment type="caution">
    <text evidence="3">The sequence shown here is derived from an EMBL/GenBank/DDBJ whole genome shotgun (WGS) entry which is preliminary data.</text>
</comment>
<sequence length="238" mass="26711">MVIRFLFRNLNDRKVKNLSLKMATVLLLIVTLCAVSGSPTSMSQKTKPPEPQQFSTSVEDAHPRTTPLGAALSRIISSMVDKGPTKSGDDVLGLPDDLVFDALMGNINTLQEQIELCEEELIEKVGNTRIQGHGHHPDDRSGRESETSSRHHHGETQDDTENDDGDDAEEKNKAPHDLSRKIRSSALKPAVKSQVESHYSFVRDLVNRLSSRLEYLKVSLSQCYDLFKVWNKKQTLKY</sequence>
<evidence type="ECO:0000256" key="2">
    <source>
        <dbReference type="SAM" id="MobiDB-lite"/>
    </source>
</evidence>
<feature type="compositionally biased region" description="Basic and acidic residues" evidence="2">
    <location>
        <begin position="170"/>
        <end position="180"/>
    </location>
</feature>